<gene>
    <name evidence="5" type="primary">ARA1</name>
    <name evidence="5" type="ORF">DBV05_g2858</name>
</gene>
<evidence type="ECO:0000256" key="3">
    <source>
        <dbReference type="SAM" id="MobiDB-lite"/>
    </source>
</evidence>
<feature type="compositionally biased region" description="Low complexity" evidence="3">
    <location>
        <begin position="143"/>
        <end position="156"/>
    </location>
</feature>
<feature type="region of interest" description="Disordered" evidence="3">
    <location>
        <begin position="172"/>
        <end position="205"/>
    </location>
</feature>
<comment type="caution">
    <text evidence="5">The sequence shown here is derived from an EMBL/GenBank/DDBJ whole genome shotgun (WGS) entry which is preliminary data.</text>
</comment>
<dbReference type="Gene3D" id="4.10.240.10">
    <property type="entry name" value="Zn(2)-C6 fungal-type DNA-binding domain"/>
    <property type="match status" value="1"/>
</dbReference>
<dbReference type="CDD" id="cd00067">
    <property type="entry name" value="GAL4"/>
    <property type="match status" value="1"/>
</dbReference>
<organism evidence="5 6">
    <name type="scientific">Lasiodiplodia theobromae</name>
    <dbReference type="NCBI Taxonomy" id="45133"/>
    <lineage>
        <taxon>Eukaryota</taxon>
        <taxon>Fungi</taxon>
        <taxon>Dikarya</taxon>
        <taxon>Ascomycota</taxon>
        <taxon>Pezizomycotina</taxon>
        <taxon>Dothideomycetes</taxon>
        <taxon>Dothideomycetes incertae sedis</taxon>
        <taxon>Botryosphaeriales</taxon>
        <taxon>Botryosphaeriaceae</taxon>
        <taxon>Lasiodiplodia</taxon>
    </lineage>
</organism>
<dbReference type="EMBL" id="VCHE01000011">
    <property type="protein sequence ID" value="KAB2578624.1"/>
    <property type="molecule type" value="Genomic_DNA"/>
</dbReference>
<keyword evidence="6" id="KW-1185">Reference proteome</keyword>
<dbReference type="OrthoDB" id="5229455at2759"/>
<feature type="domain" description="Zn(2)-C6 fungal-type" evidence="4">
    <location>
        <begin position="19"/>
        <end position="49"/>
    </location>
</feature>
<dbReference type="SUPFAM" id="SSF57701">
    <property type="entry name" value="Zn2/Cys6 DNA-binding domain"/>
    <property type="match status" value="1"/>
</dbReference>
<reference evidence="5 6" key="1">
    <citation type="journal article" date="2019" name="Sci. Rep.">
        <title>A multi-omics analysis of the grapevine pathogen Lasiodiplodia theobromae reveals that temperature affects the expression of virulence- and pathogenicity-related genes.</title>
        <authorList>
            <person name="Felix C."/>
            <person name="Meneses R."/>
            <person name="Goncalves M.F.M."/>
            <person name="Tilleman L."/>
            <person name="Duarte A.S."/>
            <person name="Jorrin-Novo J.V."/>
            <person name="Van de Peer Y."/>
            <person name="Deforce D."/>
            <person name="Van Nieuwerburgh F."/>
            <person name="Esteves A.C."/>
            <person name="Alves A."/>
        </authorList>
    </citation>
    <scope>NUCLEOTIDE SEQUENCE [LARGE SCALE GENOMIC DNA]</scope>
    <source>
        <strain evidence="5 6">LA-SOL3</strain>
    </source>
</reference>
<keyword evidence="2" id="KW-0539">Nucleus</keyword>
<sequence length="711" mass="78271">MPRPKKDGAPEPKRRSRNGCWPCKARKVKCGEEKPRCLNCERQGETCDYSIRLNWGGRSKRSRDDFAASVLPFDAHHSTALPVDPRIQPRDYPSPLPDFASGSPMLPPLRMHPPASPPATTSAEHRTKRVRLSPTDASPGTQSAASGPPDAPSPYSIAPATPYGSFVGTPLTPGSSVASEESALKPGSRALAAPYQPSPDPRRLSVNDLLIDDASSAREQTPHYPASDVKSGTTTYGYDIGQPDLDTPRNDDGAAIALFSPPVSYCGPNYFSSDGSDESQGRQKSIAFEANGYYAKPVPIKIPKAFEPLPSLLLENPMNLLYFHHFLNHTARILVPHDCEQNPFRNILPQLAVTDDDLLGLLLAFSASHRARLLCHPEPANRIAVWVQDVFPRLRRALDSAEQISDSNLCTAIMLASLEVISPNAFEVPISWQSHLKLARQMIIARGGLRSLNRKDKVAYFLSRWFAYLDVVGSLSGSKNDTPLNSGYLAVGEEDAIRDGQIDCLLGFTNRFVGCLARIAELAKRCEPLRIDEASGSVREGWQPPEDVVAAAEQLRIDLRNGCEKVVYKGCTHGDRSAADSPPEEVKELPWDEAEIYATNEAFHWAGLLHLLRRVLGRPPSDPEVRNAVREIFNALERVRPDGSAGACLLFPMFSAGCDAQEEGQRERILERLNAVEGFGMSQVQRARELVERVWSSGRPWECEVRGEFFG</sequence>
<dbReference type="PROSITE" id="PS00463">
    <property type="entry name" value="ZN2_CY6_FUNGAL_1"/>
    <property type="match status" value="1"/>
</dbReference>
<dbReference type="InterPro" id="IPR021858">
    <property type="entry name" value="Fun_TF"/>
</dbReference>
<name>A0A5N5DPE0_9PEZI</name>
<dbReference type="Pfam" id="PF11951">
    <property type="entry name" value="Fungal_trans_2"/>
    <property type="match status" value="1"/>
</dbReference>
<dbReference type="PANTHER" id="PTHR37534:SF43">
    <property type="entry name" value="FINGER DOMAIN PROTEIN, PUTATIVE (AFU_ORTHOLOGUE AFUA_1G01850)-RELATED"/>
    <property type="match status" value="1"/>
</dbReference>
<comment type="subcellular location">
    <subcellularLocation>
        <location evidence="1">Nucleus</location>
    </subcellularLocation>
</comment>
<dbReference type="GO" id="GO:0000981">
    <property type="term" value="F:DNA-binding transcription factor activity, RNA polymerase II-specific"/>
    <property type="evidence" value="ECO:0007669"/>
    <property type="project" value="InterPro"/>
</dbReference>
<evidence type="ECO:0000256" key="1">
    <source>
        <dbReference type="ARBA" id="ARBA00004123"/>
    </source>
</evidence>
<dbReference type="AlphaFoldDB" id="A0A5N5DPE0"/>
<dbReference type="Proteomes" id="UP000325902">
    <property type="component" value="Unassembled WGS sequence"/>
</dbReference>
<dbReference type="InterPro" id="IPR001138">
    <property type="entry name" value="Zn2Cys6_DnaBD"/>
</dbReference>
<evidence type="ECO:0000259" key="4">
    <source>
        <dbReference type="PROSITE" id="PS50048"/>
    </source>
</evidence>
<feature type="region of interest" description="Disordered" evidence="3">
    <location>
        <begin position="80"/>
        <end position="158"/>
    </location>
</feature>
<evidence type="ECO:0000313" key="6">
    <source>
        <dbReference type="Proteomes" id="UP000325902"/>
    </source>
</evidence>
<dbReference type="GO" id="GO:0045944">
    <property type="term" value="P:positive regulation of transcription by RNA polymerase II"/>
    <property type="evidence" value="ECO:0007669"/>
    <property type="project" value="TreeGrafter"/>
</dbReference>
<proteinExistence type="predicted"/>
<dbReference type="PANTHER" id="PTHR37534">
    <property type="entry name" value="TRANSCRIPTIONAL ACTIVATOR PROTEIN UGA3"/>
    <property type="match status" value="1"/>
</dbReference>
<evidence type="ECO:0000256" key="2">
    <source>
        <dbReference type="ARBA" id="ARBA00023242"/>
    </source>
</evidence>
<dbReference type="PROSITE" id="PS50048">
    <property type="entry name" value="ZN2_CY6_FUNGAL_2"/>
    <property type="match status" value="1"/>
</dbReference>
<feature type="compositionally biased region" description="Pro residues" evidence="3">
    <location>
        <begin position="105"/>
        <end position="117"/>
    </location>
</feature>
<protein>
    <submittedName>
        <fullName evidence="5">L-arabinose-responsive transcription regulator ARA1</fullName>
    </submittedName>
</protein>
<dbReference type="GO" id="GO:0000976">
    <property type="term" value="F:transcription cis-regulatory region binding"/>
    <property type="evidence" value="ECO:0007669"/>
    <property type="project" value="TreeGrafter"/>
</dbReference>
<evidence type="ECO:0000313" key="5">
    <source>
        <dbReference type="EMBL" id="KAB2578624.1"/>
    </source>
</evidence>
<dbReference type="GO" id="GO:0005634">
    <property type="term" value="C:nucleus"/>
    <property type="evidence" value="ECO:0007669"/>
    <property type="project" value="UniProtKB-SubCell"/>
</dbReference>
<dbReference type="InterPro" id="IPR036864">
    <property type="entry name" value="Zn2-C6_fun-type_DNA-bd_sf"/>
</dbReference>
<dbReference type="GO" id="GO:0008270">
    <property type="term" value="F:zinc ion binding"/>
    <property type="evidence" value="ECO:0007669"/>
    <property type="project" value="InterPro"/>
</dbReference>
<accession>A0A5N5DPE0</accession>
<dbReference type="SMART" id="SM00066">
    <property type="entry name" value="GAL4"/>
    <property type="match status" value="1"/>
</dbReference>
<dbReference type="Pfam" id="PF00172">
    <property type="entry name" value="Zn_clus"/>
    <property type="match status" value="1"/>
</dbReference>
<feature type="region of interest" description="Disordered" evidence="3">
    <location>
        <begin position="216"/>
        <end position="235"/>
    </location>
</feature>